<name>A0AAD8L0B7_TARER</name>
<proteinExistence type="predicted"/>
<accession>A0AAD8L0B7</accession>
<dbReference type="PANTHER" id="PTHR36376:SF1">
    <property type="entry name" value="OS09G0514700 PROTEIN"/>
    <property type="match status" value="1"/>
</dbReference>
<organism evidence="1 2">
    <name type="scientific">Tagetes erecta</name>
    <name type="common">African marigold</name>
    <dbReference type="NCBI Taxonomy" id="13708"/>
    <lineage>
        <taxon>Eukaryota</taxon>
        <taxon>Viridiplantae</taxon>
        <taxon>Streptophyta</taxon>
        <taxon>Embryophyta</taxon>
        <taxon>Tracheophyta</taxon>
        <taxon>Spermatophyta</taxon>
        <taxon>Magnoliopsida</taxon>
        <taxon>eudicotyledons</taxon>
        <taxon>Gunneridae</taxon>
        <taxon>Pentapetalae</taxon>
        <taxon>asterids</taxon>
        <taxon>campanulids</taxon>
        <taxon>Asterales</taxon>
        <taxon>Asteraceae</taxon>
        <taxon>Asteroideae</taxon>
        <taxon>Heliantheae alliance</taxon>
        <taxon>Tageteae</taxon>
        <taxon>Tagetes</taxon>
    </lineage>
</organism>
<sequence>MNHQASQHNHLSFVSTVILSNFTVRRIFWNAGQLMDNDHLKVMDKEGYVEVPGAEVLKSSIRKSSRLQSKKNLSSCSKYVFKSSRRNSKHTLKSSEAGQYKDNLFSESKIQEDKKRQFLHRNEANVSSMKSSTVVPSFQYHVQSKDGIPLVVDLNLKRSDWLKSLEKTVCVCQNHSKPAFESFRKEVECLGNRNNIKVSSSDKTSASDGSMNSCIQNKCSLESTSMEDVETLPKVKEKEVIAVSDFKQCWSKVDHNSEVVLESSGHSEEVQLSDFSSAQKGSLCSSTGKICSESLLNSTTEVNQEAGGNHGWSTAINEERINSAEGMEVSGREDNAVVISASDDGSKRKKRDYKSDLIHGQPHERILRSTEVLGGKILERDGVVIWRSSRLHSK</sequence>
<keyword evidence="2" id="KW-1185">Reference proteome</keyword>
<dbReference type="EMBL" id="JAUHHV010000003">
    <property type="protein sequence ID" value="KAK1430466.1"/>
    <property type="molecule type" value="Genomic_DNA"/>
</dbReference>
<gene>
    <name evidence="1" type="ORF">QVD17_13209</name>
</gene>
<comment type="caution">
    <text evidence="1">The sequence shown here is derived from an EMBL/GenBank/DDBJ whole genome shotgun (WGS) entry which is preliminary data.</text>
</comment>
<dbReference type="AlphaFoldDB" id="A0AAD8L0B7"/>
<evidence type="ECO:0000313" key="1">
    <source>
        <dbReference type="EMBL" id="KAK1430466.1"/>
    </source>
</evidence>
<reference evidence="1" key="1">
    <citation type="journal article" date="2023" name="bioRxiv">
        <title>Improved chromosome-level genome assembly for marigold (Tagetes erecta).</title>
        <authorList>
            <person name="Jiang F."/>
            <person name="Yuan L."/>
            <person name="Wang S."/>
            <person name="Wang H."/>
            <person name="Xu D."/>
            <person name="Wang A."/>
            <person name="Fan W."/>
        </authorList>
    </citation>
    <scope>NUCLEOTIDE SEQUENCE</scope>
    <source>
        <strain evidence="1">WSJ</strain>
        <tissue evidence="1">Leaf</tissue>
    </source>
</reference>
<protein>
    <submittedName>
        <fullName evidence="1">Uncharacterized protein</fullName>
    </submittedName>
</protein>
<dbReference type="PANTHER" id="PTHR36376">
    <property type="entry name" value="OS09G0514700 PROTEIN"/>
    <property type="match status" value="1"/>
</dbReference>
<dbReference type="Proteomes" id="UP001229421">
    <property type="component" value="Unassembled WGS sequence"/>
</dbReference>
<evidence type="ECO:0000313" key="2">
    <source>
        <dbReference type="Proteomes" id="UP001229421"/>
    </source>
</evidence>